<dbReference type="EMBL" id="JAAQHG020000002">
    <property type="protein sequence ID" value="KAL1590459.1"/>
    <property type="molecule type" value="Genomic_DNA"/>
</dbReference>
<feature type="compositionally biased region" description="Basic and acidic residues" evidence="2">
    <location>
        <begin position="1192"/>
        <end position="1213"/>
    </location>
</feature>
<keyword evidence="4" id="KW-1185">Reference proteome</keyword>
<feature type="compositionally biased region" description="Basic and acidic residues" evidence="2">
    <location>
        <begin position="427"/>
        <end position="441"/>
    </location>
</feature>
<name>A0AB34KZK7_9PEZI</name>
<feature type="compositionally biased region" description="Basic and acidic residues" evidence="2">
    <location>
        <begin position="785"/>
        <end position="794"/>
    </location>
</feature>
<feature type="region of interest" description="Disordered" evidence="2">
    <location>
        <begin position="1252"/>
        <end position="1283"/>
    </location>
</feature>
<dbReference type="Proteomes" id="UP000803884">
    <property type="component" value="Unassembled WGS sequence"/>
</dbReference>
<feature type="region of interest" description="Disordered" evidence="2">
    <location>
        <begin position="773"/>
        <end position="794"/>
    </location>
</feature>
<reference evidence="3 4" key="1">
    <citation type="journal article" date="2020" name="Microbiol. Resour. Announc.">
        <title>Draft Genome Sequence of a Cladosporium Species Isolated from the Mesophotic Ascidian Didemnum maculosum.</title>
        <authorList>
            <person name="Gioti A."/>
            <person name="Siaperas R."/>
            <person name="Nikolaivits E."/>
            <person name="Le Goff G."/>
            <person name="Ouazzani J."/>
            <person name="Kotoulas G."/>
            <person name="Topakas E."/>
        </authorList>
    </citation>
    <scope>NUCLEOTIDE SEQUENCE [LARGE SCALE GENOMIC DNA]</scope>
    <source>
        <strain evidence="3 4">TM138-S3</strain>
    </source>
</reference>
<feature type="coiled-coil region" evidence="1">
    <location>
        <begin position="588"/>
        <end position="638"/>
    </location>
</feature>
<feature type="region of interest" description="Disordered" evidence="2">
    <location>
        <begin position="86"/>
        <end position="126"/>
    </location>
</feature>
<feature type="compositionally biased region" description="Polar residues" evidence="2">
    <location>
        <begin position="224"/>
        <end position="235"/>
    </location>
</feature>
<feature type="compositionally biased region" description="Low complexity" evidence="2">
    <location>
        <begin position="1170"/>
        <end position="1188"/>
    </location>
</feature>
<evidence type="ECO:0000313" key="3">
    <source>
        <dbReference type="EMBL" id="KAL1590459.1"/>
    </source>
</evidence>
<feature type="compositionally biased region" description="Basic and acidic residues" evidence="2">
    <location>
        <begin position="168"/>
        <end position="178"/>
    </location>
</feature>
<feature type="region of interest" description="Disordered" evidence="2">
    <location>
        <begin position="168"/>
        <end position="281"/>
    </location>
</feature>
<feature type="coiled-coil region" evidence="1">
    <location>
        <begin position="509"/>
        <end position="536"/>
    </location>
</feature>
<feature type="compositionally biased region" description="Basic and acidic residues" evidence="2">
    <location>
        <begin position="188"/>
        <end position="204"/>
    </location>
</feature>
<evidence type="ECO:0000256" key="1">
    <source>
        <dbReference type="SAM" id="Coils"/>
    </source>
</evidence>
<feature type="region of interest" description="Disordered" evidence="2">
    <location>
        <begin position="1000"/>
        <end position="1021"/>
    </location>
</feature>
<sequence>MLAPSVRATIRPRSLSVPVTSHTQTRTIFGWRASRLASHDSISDPLYPRLIRHRTLKTRAKLLKTLRRRQQFEWDPEVKPLVSDKHVRSASNWAGGPRKWDKYRSNQETQEEPEENNDGRELSDREKAWKKRMESMRKRIESDPYEAVFGKRFEPFWSSLAPEWMKEELGLSKKEPEKPNAQAANVQGKRDKTKPTEQSRERQEPATSANPEKKPGRQTGPYAYSSSTSWDSQSNKAKRSEWNSVSGKITSYEYDPVSGRMVPVEPQAGAPTSIEQEKKDSPFDVFFKPIVNGETTTHEPSSDKSEAIDIPVKTVKNAEQPLRTQPVDANPTLYERHQPIVSIADSHSQQGELEALTANDVRASMGKVKHHSINGTPVSEEWPSEQQALRQQIREWDDSVTRLRNRVTAIVDEAAAKHLGSYLPTTLERRAQSPKSADKVKPLQPALQRMQSKAELAAADPDDSAAHESTGTISAAQVPKGWSEQADILQSDRIKRTASQRPYPTMRWLEDMNARKAKYEEDRLAAEAELAAANFEKTKALEKANAMLQAEVDAQKVAMTEQQSRSTKKIQSLRKELEIAYKQSSVHADAFRDRITSLEKELSAAQNTANEVSVAAINERYSAKVRSLQKELEVAYKQSSVHADEFTQRIKSLESELCKLTNAKANEQGSAKKVVQGEGDVSPNVEKFTESDMWYKQRSFPPPPTAEQTAWSTEKARAERLIREVKSIYETAYGKINPQHQQPPMADITALDRALARRDRRVKYKFKEDGLEAELSGKTAQEADASSKVKDPVSYRFKDDGLEAELKGQPEVDTTASDKYKYGFKRDNLEAELKGELEGETTSSDKHKYGFKPDDLEAELKGKPGGEATVNDKHDYGFKPDNLEAELKGKPEAEATASDKHEYGFKPDTLEAELQARDETATTSRDRFSPDGLESELVKQGQTAAHSPQGARFKPDGLEAELQRLAKEKPEYASDAYEAEASKIASNPIPVGKMEKTMASSLGAELQSPAQTSPPPGTTVQWQQPPLYKIVAYDSGNDRFSIKSTTSWDSSVQEFPVTIPKALDQLYQPARWLVHFTDLQSEGFQAVYAREDVLVLRKVLDEGNALTTPETKTSKTTPFEPSPAVNPVDGTSRTTDEVRTVTGDYASPTGFVNLDPVQELTSKLPSSLQPRASESAAPEPPANEVEAGAEAEEPRRLTRKERKEQQKRSREWGREQVIKEEARVWGFFRGFFACGFLLVLGSYAAGAIGELKEAKQPSEREGKSATEANRRWKLDEGVWKKTE</sequence>
<protein>
    <submittedName>
        <fullName evidence="3">Uncharacterized protein</fullName>
    </submittedName>
</protein>
<dbReference type="GeneID" id="96002339"/>
<accession>A0AB34KZK7</accession>
<feature type="region of interest" description="Disordered" evidence="2">
    <location>
        <begin position="427"/>
        <end position="479"/>
    </location>
</feature>
<proteinExistence type="predicted"/>
<feature type="compositionally biased region" description="Basic and acidic residues" evidence="2">
    <location>
        <begin position="117"/>
        <end position="126"/>
    </location>
</feature>
<dbReference type="RefSeq" id="XP_069233564.1">
    <property type="nucleotide sequence ID" value="XM_069369501.1"/>
</dbReference>
<feature type="compositionally biased region" description="Low complexity" evidence="2">
    <location>
        <begin position="1107"/>
        <end position="1123"/>
    </location>
</feature>
<feature type="region of interest" description="Disordered" evidence="2">
    <location>
        <begin position="1107"/>
        <end position="1136"/>
    </location>
</feature>
<evidence type="ECO:0000256" key="2">
    <source>
        <dbReference type="SAM" id="MobiDB-lite"/>
    </source>
</evidence>
<keyword evidence="1" id="KW-0175">Coiled coil</keyword>
<gene>
    <name evidence="3" type="ORF">WHR41_00895</name>
</gene>
<organism evidence="3 4">
    <name type="scientific">Cladosporium halotolerans</name>
    <dbReference type="NCBI Taxonomy" id="1052096"/>
    <lineage>
        <taxon>Eukaryota</taxon>
        <taxon>Fungi</taxon>
        <taxon>Dikarya</taxon>
        <taxon>Ascomycota</taxon>
        <taxon>Pezizomycotina</taxon>
        <taxon>Dothideomycetes</taxon>
        <taxon>Dothideomycetidae</taxon>
        <taxon>Cladosporiales</taxon>
        <taxon>Cladosporiaceae</taxon>
        <taxon>Cladosporium</taxon>
    </lineage>
</organism>
<comment type="caution">
    <text evidence="3">The sequence shown here is derived from an EMBL/GenBank/DDBJ whole genome shotgun (WGS) entry which is preliminary data.</text>
</comment>
<evidence type="ECO:0000313" key="4">
    <source>
        <dbReference type="Proteomes" id="UP000803884"/>
    </source>
</evidence>
<feature type="compositionally biased region" description="Basic and acidic residues" evidence="2">
    <location>
        <begin position="833"/>
        <end position="929"/>
    </location>
</feature>
<feature type="region of interest" description="Disordered" evidence="2">
    <location>
        <begin position="833"/>
        <end position="959"/>
    </location>
</feature>
<feature type="region of interest" description="Disordered" evidence="2">
    <location>
        <begin position="1162"/>
        <end position="1213"/>
    </location>
</feature>